<protein>
    <submittedName>
        <fullName evidence="10">EIICB-Glc</fullName>
    </submittedName>
    <submittedName>
        <fullName evidence="8">PTS sugar transporter</fullName>
    </submittedName>
    <submittedName>
        <fullName evidence="9">PTS transporter subunit EIIB</fullName>
    </submittedName>
</protein>
<dbReference type="CDD" id="cd00212">
    <property type="entry name" value="PTS_IIB_glc"/>
    <property type="match status" value="1"/>
</dbReference>
<feature type="active site" description="Phosphocysteine intermediate; for EIIB activity" evidence="6">
    <location>
        <position position="47"/>
    </location>
</feature>
<dbReference type="EMBL" id="CP065673">
    <property type="protein sequence ID" value="QPS20888.1"/>
    <property type="molecule type" value="Genomic_DNA"/>
</dbReference>
<dbReference type="Pfam" id="PF00367">
    <property type="entry name" value="PTS_EIIB"/>
    <property type="match status" value="1"/>
</dbReference>
<evidence type="ECO:0000313" key="8">
    <source>
        <dbReference type="EMBL" id="PYD39977.1"/>
    </source>
</evidence>
<dbReference type="InterPro" id="IPR001996">
    <property type="entry name" value="PTS_IIB_1"/>
</dbReference>
<dbReference type="GO" id="GO:0009401">
    <property type="term" value="P:phosphoenolpyruvate-dependent sugar phosphotransferase system"/>
    <property type="evidence" value="ECO:0007669"/>
    <property type="project" value="UniProtKB-KW"/>
</dbReference>
<reference evidence="8 11" key="1">
    <citation type="submission" date="2017-11" db="EMBL/GenBank/DDBJ databases">
        <title>Genome sequence of the oocydin A producing rhizobacterium Serratia plymuthica 4Rx5.</title>
        <authorList>
            <person name="Matilla M.A."/>
            <person name="Udaondo Z."/>
            <person name="Salmond G.P.C."/>
        </authorList>
    </citation>
    <scope>NUCLEOTIDE SEQUENCE [LARGE SCALE GENOMIC DNA]</scope>
    <source>
        <strain evidence="8 11">4Rx5</strain>
    </source>
</reference>
<dbReference type="Proteomes" id="UP000594967">
    <property type="component" value="Chromosome"/>
</dbReference>
<evidence type="ECO:0000313" key="10">
    <source>
        <dbReference type="EMBL" id="SQI39753.1"/>
    </source>
</evidence>
<keyword evidence="13" id="KW-1185">Reference proteome</keyword>
<keyword evidence="4" id="KW-0598">Phosphotransferase system</keyword>
<keyword evidence="1" id="KW-0813">Transport</keyword>
<dbReference type="PROSITE" id="PS51098">
    <property type="entry name" value="PTS_EIIB_TYPE_1"/>
    <property type="match status" value="1"/>
</dbReference>
<dbReference type="InterPro" id="IPR050429">
    <property type="entry name" value="PTS_Glucose_EIICBA"/>
</dbReference>
<dbReference type="GO" id="GO:0008982">
    <property type="term" value="F:protein-N(PI)-phosphohistidine-sugar phosphotransferase activity"/>
    <property type="evidence" value="ECO:0007669"/>
    <property type="project" value="InterPro"/>
</dbReference>
<keyword evidence="3" id="KW-0808">Transferase</keyword>
<dbReference type="PANTHER" id="PTHR30009">
    <property type="entry name" value="CYTOCHROME C-TYPE SYNTHESIS PROTEIN AND PTS TRANSMEMBRANE COMPONENT"/>
    <property type="match status" value="1"/>
</dbReference>
<proteinExistence type="predicted"/>
<dbReference type="RefSeq" id="WP_004944371.1">
    <property type="nucleotide sequence ID" value="NZ_CAMITG010000002.1"/>
</dbReference>
<dbReference type="OrthoDB" id="5689537at2"/>
<dbReference type="AlphaFoldDB" id="A0A2X4ULC5"/>
<dbReference type="InterPro" id="IPR036878">
    <property type="entry name" value="Glu_permease_IIB"/>
</dbReference>
<name>A0A2X4ULC5_SERPL</name>
<dbReference type="STRING" id="82996.ADP72_24285"/>
<evidence type="ECO:0000256" key="5">
    <source>
        <dbReference type="ARBA" id="ARBA00022777"/>
    </source>
</evidence>
<dbReference type="GO" id="GO:1904659">
    <property type="term" value="P:D-glucose transmembrane transport"/>
    <property type="evidence" value="ECO:0007669"/>
    <property type="project" value="TreeGrafter"/>
</dbReference>
<dbReference type="GO" id="GO:0016301">
    <property type="term" value="F:kinase activity"/>
    <property type="evidence" value="ECO:0007669"/>
    <property type="project" value="UniProtKB-KW"/>
</dbReference>
<evidence type="ECO:0000313" key="12">
    <source>
        <dbReference type="Proteomes" id="UP000248897"/>
    </source>
</evidence>
<keyword evidence="5" id="KW-0418">Kinase</keyword>
<dbReference type="EMBL" id="LS483469">
    <property type="protein sequence ID" value="SQI39753.1"/>
    <property type="molecule type" value="Genomic_DNA"/>
</dbReference>
<dbReference type="Proteomes" id="UP000248196">
    <property type="component" value="Unassembled WGS sequence"/>
</dbReference>
<gene>
    <name evidence="10" type="primary">ptsG_5</name>
    <name evidence="8" type="ORF">CT690_01435</name>
    <name evidence="9" type="ORF">I6G64_00150</name>
    <name evidence="10" type="ORF">NCTC12961_02952</name>
</gene>
<dbReference type="InterPro" id="IPR018113">
    <property type="entry name" value="PTrfase_EIIB_Cys"/>
</dbReference>
<dbReference type="SUPFAM" id="SSF55604">
    <property type="entry name" value="Glucose permease domain IIB"/>
    <property type="match status" value="1"/>
</dbReference>
<evidence type="ECO:0000313" key="9">
    <source>
        <dbReference type="EMBL" id="QPS20888.1"/>
    </source>
</evidence>
<reference evidence="10 12" key="2">
    <citation type="submission" date="2018-06" db="EMBL/GenBank/DDBJ databases">
        <authorList>
            <consortium name="Pathogen Informatics"/>
            <person name="Doyle S."/>
        </authorList>
    </citation>
    <scope>NUCLEOTIDE SEQUENCE [LARGE SCALE GENOMIC DNA]</scope>
    <source>
        <strain evidence="10 12">NCTC12961</strain>
    </source>
</reference>
<evidence type="ECO:0000259" key="7">
    <source>
        <dbReference type="PROSITE" id="PS51098"/>
    </source>
</evidence>
<evidence type="ECO:0000313" key="13">
    <source>
        <dbReference type="Proteomes" id="UP000594967"/>
    </source>
</evidence>
<evidence type="ECO:0000256" key="4">
    <source>
        <dbReference type="ARBA" id="ARBA00022683"/>
    </source>
</evidence>
<organism evidence="10 12">
    <name type="scientific">Serratia plymuthica</name>
    <dbReference type="NCBI Taxonomy" id="82996"/>
    <lineage>
        <taxon>Bacteria</taxon>
        <taxon>Pseudomonadati</taxon>
        <taxon>Pseudomonadota</taxon>
        <taxon>Gammaproteobacteria</taxon>
        <taxon>Enterobacterales</taxon>
        <taxon>Yersiniaceae</taxon>
        <taxon>Serratia</taxon>
    </lineage>
</organism>
<evidence type="ECO:0000256" key="6">
    <source>
        <dbReference type="PROSITE-ProRule" id="PRU00421"/>
    </source>
</evidence>
<dbReference type="Proteomes" id="UP000248897">
    <property type="component" value="Chromosome 1"/>
</dbReference>
<accession>A0A2X4ULC5</accession>
<dbReference type="GO" id="GO:0090564">
    <property type="term" value="F:protein-phosphocysteine-glucose phosphotransferase system transporter activity"/>
    <property type="evidence" value="ECO:0007669"/>
    <property type="project" value="TreeGrafter"/>
</dbReference>
<feature type="domain" description="PTS EIIB type-1" evidence="7">
    <location>
        <begin position="25"/>
        <end position="106"/>
    </location>
</feature>
<evidence type="ECO:0000256" key="1">
    <source>
        <dbReference type="ARBA" id="ARBA00022448"/>
    </source>
</evidence>
<reference evidence="9 13" key="3">
    <citation type="submission" date="2020-12" db="EMBL/GenBank/DDBJ databases">
        <title>FDA dAtabase for Regulatory Grade micrObial Sequences (FDA-ARGOS): Supporting development and validation of Infectious Disease Dx tests.</title>
        <authorList>
            <person name="Sproer C."/>
            <person name="Gronow S."/>
            <person name="Severitt S."/>
            <person name="Schroder I."/>
            <person name="Tallon L."/>
            <person name="Sadzewicz L."/>
            <person name="Zhao X."/>
            <person name="Boylan J."/>
            <person name="Ott S."/>
            <person name="Bowen H."/>
            <person name="Vavikolanu K."/>
            <person name="Mehta A."/>
            <person name="Aluvathingal J."/>
            <person name="Nadendla S."/>
            <person name="Lowell S."/>
            <person name="Myers T."/>
            <person name="Yan Y."/>
            <person name="Sichtig H."/>
        </authorList>
    </citation>
    <scope>NUCLEOTIDE SEQUENCE [LARGE SCALE GENOMIC DNA]</scope>
    <source>
        <strain evidence="9 13">FDAARGOS_907</strain>
    </source>
</reference>
<sequence>MVSLKAFTHYFSHPKSPVEDNNVDMPFLETLMRHLGGRENIQHVDACITRLRVTVTDLAKVDTEGLQQSGALGVIIIGQEVHAIFGKQSDNLRKLLAERFSVNHQE</sequence>
<dbReference type="Gene3D" id="3.30.1360.60">
    <property type="entry name" value="Glucose permease domain IIB"/>
    <property type="match status" value="1"/>
</dbReference>
<evidence type="ECO:0000256" key="2">
    <source>
        <dbReference type="ARBA" id="ARBA00022597"/>
    </source>
</evidence>
<dbReference type="PANTHER" id="PTHR30009:SF20">
    <property type="entry name" value="PTS SYSTEM GLUCOSE-SPECIFIC EIICB COMPONENT-RELATED"/>
    <property type="match status" value="1"/>
</dbReference>
<keyword evidence="2 8" id="KW-0762">Sugar transport</keyword>
<dbReference type="NCBIfam" id="TIGR00826">
    <property type="entry name" value="EIIB_glc"/>
    <property type="match status" value="1"/>
</dbReference>
<evidence type="ECO:0000256" key="3">
    <source>
        <dbReference type="ARBA" id="ARBA00022679"/>
    </source>
</evidence>
<dbReference type="PROSITE" id="PS01035">
    <property type="entry name" value="PTS_EIIB_TYPE_1_CYS"/>
    <property type="match status" value="1"/>
</dbReference>
<evidence type="ECO:0000313" key="11">
    <source>
        <dbReference type="Proteomes" id="UP000248196"/>
    </source>
</evidence>
<dbReference type="GO" id="GO:0005886">
    <property type="term" value="C:plasma membrane"/>
    <property type="evidence" value="ECO:0007669"/>
    <property type="project" value="TreeGrafter"/>
</dbReference>
<dbReference type="EMBL" id="PESE01000001">
    <property type="protein sequence ID" value="PYD39977.1"/>
    <property type="molecule type" value="Genomic_DNA"/>
</dbReference>